<evidence type="ECO:0000313" key="13">
    <source>
        <dbReference type="EMBL" id="OAY66680.1"/>
    </source>
</evidence>
<evidence type="ECO:0000256" key="3">
    <source>
        <dbReference type="ARBA" id="ARBA00022729"/>
    </source>
</evidence>
<evidence type="ECO:0000259" key="9">
    <source>
        <dbReference type="Pfam" id="PF00082"/>
    </source>
</evidence>
<dbReference type="InterPro" id="IPR037045">
    <property type="entry name" value="S8pro/Inhibitor_I9_sf"/>
</dbReference>
<keyword evidence="8" id="KW-0472">Membrane</keyword>
<dbReference type="Pfam" id="PF00082">
    <property type="entry name" value="Peptidase_S8"/>
    <property type="match status" value="1"/>
</dbReference>
<dbReference type="PANTHER" id="PTHR10795">
    <property type="entry name" value="PROPROTEIN CONVERTASE SUBTILISIN/KEXIN"/>
    <property type="match status" value="1"/>
</dbReference>
<dbReference type="Gene3D" id="3.50.30.30">
    <property type="match status" value="1"/>
</dbReference>
<dbReference type="Pfam" id="PF05922">
    <property type="entry name" value="Inhibitor_I9"/>
    <property type="match status" value="1"/>
</dbReference>
<dbReference type="PRINTS" id="PR00723">
    <property type="entry name" value="SUBTILISIN"/>
</dbReference>
<dbReference type="FunFam" id="3.40.50.200:FF:000006">
    <property type="entry name" value="Subtilisin-like protease SBT1.5"/>
    <property type="match status" value="1"/>
</dbReference>
<dbReference type="PROSITE" id="PS51892">
    <property type="entry name" value="SUBTILASE"/>
    <property type="match status" value="1"/>
</dbReference>
<feature type="domain" description="Peptidase S8/S53" evidence="9">
    <location>
        <begin position="144"/>
        <end position="606"/>
    </location>
</feature>
<dbReference type="Proteomes" id="UP000092600">
    <property type="component" value="Unassembled WGS sequence"/>
</dbReference>
<keyword evidence="3" id="KW-0732">Signal</keyword>
<gene>
    <name evidence="16" type="primary">LOC109720904</name>
    <name evidence="13" type="ORF">ACMD2_02094</name>
</gene>
<dbReference type="Gramene" id="Aco003976.1.mrna1">
    <property type="protein sequence ID" value="Aco003976.1.mrna1"/>
    <property type="gene ID" value="Aco003976.1.path1"/>
</dbReference>
<dbReference type="FunFam" id="3.50.30.30:FF:000005">
    <property type="entry name" value="subtilisin-like protease SBT1.5"/>
    <property type="match status" value="1"/>
</dbReference>
<evidence type="ECO:0000313" key="15">
    <source>
        <dbReference type="Proteomes" id="UP000515123"/>
    </source>
</evidence>
<dbReference type="CDD" id="cd02120">
    <property type="entry name" value="PA_subtilisin_like"/>
    <property type="match status" value="1"/>
</dbReference>
<dbReference type="GeneID" id="109720904"/>
<feature type="domain" description="Inhibitor I9" evidence="11">
    <location>
        <begin position="32"/>
        <end position="109"/>
    </location>
</feature>
<dbReference type="SUPFAM" id="SSF52743">
    <property type="entry name" value="Subtilisin-like"/>
    <property type="match status" value="1"/>
</dbReference>
<evidence type="ECO:0000259" key="11">
    <source>
        <dbReference type="Pfam" id="PF05922"/>
    </source>
</evidence>
<evidence type="ECO:0000256" key="2">
    <source>
        <dbReference type="ARBA" id="ARBA00022670"/>
    </source>
</evidence>
<dbReference type="OrthoDB" id="206201at2759"/>
<dbReference type="PROSITE" id="PS00138">
    <property type="entry name" value="SUBTILASE_SER"/>
    <property type="match status" value="1"/>
</dbReference>
<keyword evidence="2 7" id="KW-0645">Protease</keyword>
<dbReference type="InterPro" id="IPR010259">
    <property type="entry name" value="S8pro/Inhibitor_I9"/>
</dbReference>
<keyword evidence="15" id="KW-1185">Reference proteome</keyword>
<dbReference type="EMBL" id="LSRQ01005999">
    <property type="protein sequence ID" value="OAY66680.1"/>
    <property type="molecule type" value="Genomic_DNA"/>
</dbReference>
<dbReference type="AlphaFoldDB" id="A0A199UPY4"/>
<reference evidence="16" key="2">
    <citation type="submission" date="2025-04" db="UniProtKB">
        <authorList>
            <consortium name="RefSeq"/>
        </authorList>
    </citation>
    <scope>IDENTIFICATION</scope>
    <source>
        <tissue evidence="16">Leaf</tissue>
    </source>
</reference>
<evidence type="ECO:0000256" key="8">
    <source>
        <dbReference type="SAM" id="Phobius"/>
    </source>
</evidence>
<dbReference type="GO" id="GO:0006508">
    <property type="term" value="P:proteolysis"/>
    <property type="evidence" value="ECO:0007669"/>
    <property type="project" value="UniProtKB-KW"/>
</dbReference>
<dbReference type="Pfam" id="PF02225">
    <property type="entry name" value="PA"/>
    <property type="match status" value="1"/>
</dbReference>
<dbReference type="InterPro" id="IPR003137">
    <property type="entry name" value="PA_domain"/>
</dbReference>
<dbReference type="Pfam" id="PF17766">
    <property type="entry name" value="fn3_6"/>
    <property type="match status" value="1"/>
</dbReference>
<name>A0A199UPY4_ANACO</name>
<keyword evidence="5 7" id="KW-0720">Serine protease</keyword>
<evidence type="ECO:0000256" key="6">
    <source>
        <dbReference type="PIRSR" id="PIRSR615500-1"/>
    </source>
</evidence>
<dbReference type="GO" id="GO:0004252">
    <property type="term" value="F:serine-type endopeptidase activity"/>
    <property type="evidence" value="ECO:0007669"/>
    <property type="project" value="UniProtKB-UniRule"/>
</dbReference>
<dbReference type="RefSeq" id="XP_020103844.1">
    <property type="nucleotide sequence ID" value="XM_020248255.1"/>
</dbReference>
<feature type="transmembrane region" description="Helical" evidence="8">
    <location>
        <begin position="7"/>
        <end position="27"/>
    </location>
</feature>
<dbReference type="InterPro" id="IPR000209">
    <property type="entry name" value="Peptidase_S8/S53_dom"/>
</dbReference>
<keyword evidence="8" id="KW-0812">Transmembrane</keyword>
<dbReference type="Proteomes" id="UP000515123">
    <property type="component" value="Linkage group 15"/>
</dbReference>
<keyword evidence="4 7" id="KW-0378">Hydrolase</keyword>
<dbReference type="FunFam" id="2.60.40.2310:FF:000001">
    <property type="entry name" value="Subtilisin-like protease SBT1.5"/>
    <property type="match status" value="1"/>
</dbReference>
<dbReference type="InterPro" id="IPR015500">
    <property type="entry name" value="Peptidase_S8_subtilisin-rel"/>
</dbReference>
<keyword evidence="8" id="KW-1133">Transmembrane helix</keyword>
<evidence type="ECO:0000256" key="4">
    <source>
        <dbReference type="ARBA" id="ARBA00022801"/>
    </source>
</evidence>
<feature type="active site" description="Charge relay system" evidence="6 7">
    <location>
        <position position="548"/>
    </location>
</feature>
<reference evidence="13 14" key="1">
    <citation type="journal article" date="2016" name="DNA Res.">
        <title>The draft genome of MD-2 pineapple using hybrid error correction of long reads.</title>
        <authorList>
            <person name="Redwan R.M."/>
            <person name="Saidin A."/>
            <person name="Kumar S.V."/>
        </authorList>
    </citation>
    <scope>NUCLEOTIDE SEQUENCE [LARGE SCALE GENOMIC DNA]</scope>
    <source>
        <strain evidence="14">cv. MD2</strain>
        <tissue evidence="13">Leaf</tissue>
    </source>
</reference>
<feature type="domain" description="PA" evidence="10">
    <location>
        <begin position="388"/>
        <end position="463"/>
    </location>
</feature>
<feature type="domain" description="Subtilisin-like protease fibronectin type-III" evidence="12">
    <location>
        <begin position="663"/>
        <end position="761"/>
    </location>
</feature>
<dbReference type="InterPro" id="IPR034197">
    <property type="entry name" value="Peptidases_S8_3"/>
</dbReference>
<dbReference type="InterPro" id="IPR041469">
    <property type="entry name" value="Subtilisin-like_FN3"/>
</dbReference>
<evidence type="ECO:0000256" key="7">
    <source>
        <dbReference type="PROSITE-ProRule" id="PRU01240"/>
    </source>
</evidence>
<evidence type="ECO:0000313" key="14">
    <source>
        <dbReference type="Proteomes" id="UP000092600"/>
    </source>
</evidence>
<dbReference type="Gene3D" id="3.40.50.200">
    <property type="entry name" value="Peptidase S8/S53 domain"/>
    <property type="match status" value="1"/>
</dbReference>
<evidence type="ECO:0000256" key="1">
    <source>
        <dbReference type="ARBA" id="ARBA00011073"/>
    </source>
</evidence>
<protein>
    <submittedName>
        <fullName evidence="13">Subtilisin-like protease SBT1.7</fullName>
    </submittedName>
    <submittedName>
        <fullName evidence="16">Subtilisin-like protease SBT1.8</fullName>
    </submittedName>
</protein>
<dbReference type="InterPro" id="IPR036852">
    <property type="entry name" value="Peptidase_S8/S53_dom_sf"/>
</dbReference>
<dbReference type="InterPro" id="IPR023828">
    <property type="entry name" value="Peptidase_S8_Ser-AS"/>
</dbReference>
<dbReference type="InterPro" id="IPR045051">
    <property type="entry name" value="SBT"/>
</dbReference>
<feature type="active site" description="Charge relay system" evidence="6 7">
    <location>
        <position position="151"/>
    </location>
</feature>
<dbReference type="Gene3D" id="2.60.40.2310">
    <property type="match status" value="1"/>
</dbReference>
<evidence type="ECO:0000259" key="12">
    <source>
        <dbReference type="Pfam" id="PF17766"/>
    </source>
</evidence>
<comment type="similarity">
    <text evidence="1 7">Belongs to the peptidase S8 family.</text>
</comment>
<dbReference type="Gene3D" id="3.30.70.80">
    <property type="entry name" value="Peptidase S8 propeptide/proteinase inhibitor I9"/>
    <property type="match status" value="1"/>
</dbReference>
<dbReference type="STRING" id="4615.A0A199UPY4"/>
<sequence length="766" mass="78865">MGGGGGGILSLLLIFCCCCFCLFFGWGSCNQTYIVYMNPAHRPAVHPTASRWYEAQLQSLSIDPSRRLLYSYSAVAHGFAARLLPRHLPLLRRHPSVLLLVPDPLLRLHTTRSPSFLGLVPSSSASASASASAPLRALDAAAHDVVVGVLDTGVWPESPSFSGDALPPVPARWRGACEAGVDFAPSLCNRKLVGARSFSRGFRAAGGAAEFASPRDRDGHGTHTASTAAGAAVANASFLGYAPGTARGMAPGARVAAYKVCWAAGCLGSDILAGIDAAVADGVDVLSLSLGGGAAPYFRDTIAVAAFGAAARGVFVACSAGNSGPGPASVANAAPWIATVGAGTLDRDFPAYARLGSGRRLAGVSLYSGKGMGARMAPLLYGGGADNASRLCLAGTLDPARVRGKVVLCDRGVSARVEKGAVVKAAGGAAMILANTAASGEELVADSHLLPALAVGRKAGDAIRQYVGSSRKPTAALSFGGTVLGVRPSPVVAAFSSRGPNPVVPQILKPDLIGPGVNILAGWSGSVGPTGLVKDRRRTVFNILSGTSMSCPHISGIAALLKAAHPDWSPAAIKSALMTTAYTVDNTNSPLKDAAGGSLATPLSYGAGHVDPQKALSPGLIYDIATDDYIAFLCALNYSIQHIQVITKKANVSCSRKFSDPGNLNYPSFSVVFGKKARGVVKYGRELTNVGAAGSVYTVKVSAPDSVSVTVKPTKLVFKKVGQKLKYRVTFACKKGANHTGAAFGWITWSNEHHIAQSAVAFTWKM</sequence>
<proteinExistence type="inferred from homology"/>
<evidence type="ECO:0000313" key="16">
    <source>
        <dbReference type="RefSeq" id="XP_020103844.1"/>
    </source>
</evidence>
<evidence type="ECO:0000256" key="5">
    <source>
        <dbReference type="ARBA" id="ARBA00022825"/>
    </source>
</evidence>
<accession>A0A199UPY4</accession>
<organism evidence="13 14">
    <name type="scientific">Ananas comosus</name>
    <name type="common">Pineapple</name>
    <name type="synonym">Ananas ananas</name>
    <dbReference type="NCBI Taxonomy" id="4615"/>
    <lineage>
        <taxon>Eukaryota</taxon>
        <taxon>Viridiplantae</taxon>
        <taxon>Streptophyta</taxon>
        <taxon>Embryophyta</taxon>
        <taxon>Tracheophyta</taxon>
        <taxon>Spermatophyta</taxon>
        <taxon>Magnoliopsida</taxon>
        <taxon>Liliopsida</taxon>
        <taxon>Poales</taxon>
        <taxon>Bromeliaceae</taxon>
        <taxon>Bromelioideae</taxon>
        <taxon>Ananas</taxon>
    </lineage>
</organism>
<feature type="active site" description="Charge relay system" evidence="6 7">
    <location>
        <position position="220"/>
    </location>
</feature>
<dbReference type="CDD" id="cd04852">
    <property type="entry name" value="Peptidases_S8_3"/>
    <property type="match status" value="1"/>
</dbReference>
<evidence type="ECO:0000259" key="10">
    <source>
        <dbReference type="Pfam" id="PF02225"/>
    </source>
</evidence>